<protein>
    <submittedName>
        <fullName evidence="4">Response regulator</fullName>
    </submittedName>
</protein>
<dbReference type="GO" id="GO:0000160">
    <property type="term" value="P:phosphorelay signal transduction system"/>
    <property type="evidence" value="ECO:0007669"/>
    <property type="project" value="InterPro"/>
</dbReference>
<feature type="domain" description="Response regulatory" evidence="3">
    <location>
        <begin position="2"/>
        <end position="119"/>
    </location>
</feature>
<evidence type="ECO:0000313" key="5">
    <source>
        <dbReference type="Proteomes" id="UP000235347"/>
    </source>
</evidence>
<reference evidence="4 5" key="1">
    <citation type="submission" date="2018-01" db="EMBL/GenBank/DDBJ databases">
        <title>Whole genome analyses suggest that Burkholderia sensu lato contains two further novel genera in the rhizoxinica-symbiotica group Mycetohabitans gen. nov., and Trinickia gen. nov.: implications for the evolution of diazotrophy and nodulation in the Burkholderiaceae.</title>
        <authorList>
            <person name="Estrada-de los Santos P."/>
            <person name="Palmer M."/>
            <person name="Chavez-Ramirez B."/>
            <person name="Beukes C."/>
            <person name="Steenkamp E.T."/>
            <person name="Hirsch A.M."/>
            <person name="Manyaka P."/>
            <person name="Maluk M."/>
            <person name="Lafos M."/>
            <person name="Crook M."/>
            <person name="Gross E."/>
            <person name="Simon M.F."/>
            <person name="Bueno dos Reis Junior F."/>
            <person name="Poole P.S."/>
            <person name="Venter S.N."/>
            <person name="James E.K."/>
        </authorList>
    </citation>
    <scope>NUCLEOTIDE SEQUENCE [LARGE SCALE GENOMIC DNA]</scope>
    <source>
        <strain evidence="4 5">GP25-8</strain>
    </source>
</reference>
<keyword evidence="1 2" id="KW-0597">Phosphoprotein</keyword>
<organism evidence="4 5">
    <name type="scientific">Trinickia soli</name>
    <dbReference type="NCBI Taxonomy" id="380675"/>
    <lineage>
        <taxon>Bacteria</taxon>
        <taxon>Pseudomonadati</taxon>
        <taxon>Pseudomonadota</taxon>
        <taxon>Betaproteobacteria</taxon>
        <taxon>Burkholderiales</taxon>
        <taxon>Burkholderiaceae</taxon>
        <taxon>Trinickia</taxon>
    </lineage>
</organism>
<sequence length="121" mass="13112">MKVLLVEDFAPIRDRLCELVQMVPGAQIVAQADEPAAALAAIRESEPDVVIVDLQLRGGTSGLTILKWLHQHRPATTAIVLSNSAYAQMRKACLDLGAGLFLDKAGEFARLPRVLAELSEH</sequence>
<gene>
    <name evidence="4" type="ORF">C0Z19_21400</name>
</gene>
<comment type="caution">
    <text evidence="4">The sequence shown here is derived from an EMBL/GenBank/DDBJ whole genome shotgun (WGS) entry which is preliminary data.</text>
</comment>
<dbReference type="RefSeq" id="WP_102611837.1">
    <property type="nucleotide sequence ID" value="NZ_CADIKD010000018.1"/>
</dbReference>
<dbReference type="SMART" id="SM00448">
    <property type="entry name" value="REC"/>
    <property type="match status" value="1"/>
</dbReference>
<proteinExistence type="predicted"/>
<dbReference type="SUPFAM" id="SSF52172">
    <property type="entry name" value="CheY-like"/>
    <property type="match status" value="1"/>
</dbReference>
<keyword evidence="5" id="KW-1185">Reference proteome</keyword>
<dbReference type="InterPro" id="IPR001789">
    <property type="entry name" value="Sig_transdc_resp-reg_receiver"/>
</dbReference>
<evidence type="ECO:0000259" key="3">
    <source>
        <dbReference type="PROSITE" id="PS50110"/>
    </source>
</evidence>
<accession>A0A2N7VQZ4</accession>
<dbReference type="PANTHER" id="PTHR44591">
    <property type="entry name" value="STRESS RESPONSE REGULATOR PROTEIN 1"/>
    <property type="match status" value="1"/>
</dbReference>
<dbReference type="Pfam" id="PF00072">
    <property type="entry name" value="Response_reg"/>
    <property type="match status" value="1"/>
</dbReference>
<dbReference type="InterPro" id="IPR011006">
    <property type="entry name" value="CheY-like_superfamily"/>
</dbReference>
<name>A0A2N7VQZ4_9BURK</name>
<dbReference type="Gene3D" id="3.40.50.2300">
    <property type="match status" value="1"/>
</dbReference>
<dbReference type="PROSITE" id="PS50110">
    <property type="entry name" value="RESPONSE_REGULATORY"/>
    <property type="match status" value="1"/>
</dbReference>
<evidence type="ECO:0000313" key="4">
    <source>
        <dbReference type="EMBL" id="PMS19588.1"/>
    </source>
</evidence>
<dbReference type="InterPro" id="IPR050595">
    <property type="entry name" value="Bact_response_regulator"/>
</dbReference>
<dbReference type="EMBL" id="PNYB01000021">
    <property type="protein sequence ID" value="PMS19588.1"/>
    <property type="molecule type" value="Genomic_DNA"/>
</dbReference>
<dbReference type="PANTHER" id="PTHR44591:SF24">
    <property type="entry name" value="PROTEIN-GLUTAMATE METHYLESTERASE_PROTEIN-GLUTAMINE GLUTAMINASE 1"/>
    <property type="match status" value="1"/>
</dbReference>
<evidence type="ECO:0000256" key="1">
    <source>
        <dbReference type="ARBA" id="ARBA00022553"/>
    </source>
</evidence>
<dbReference type="AlphaFoldDB" id="A0A2N7VQZ4"/>
<dbReference type="Proteomes" id="UP000235347">
    <property type="component" value="Unassembled WGS sequence"/>
</dbReference>
<evidence type="ECO:0000256" key="2">
    <source>
        <dbReference type="PROSITE-ProRule" id="PRU00169"/>
    </source>
</evidence>
<feature type="modified residue" description="4-aspartylphosphate" evidence="2">
    <location>
        <position position="53"/>
    </location>
</feature>